<feature type="domain" description="Mur ligase N-terminal catalytic" evidence="14">
    <location>
        <begin position="24"/>
        <end position="68"/>
    </location>
</feature>
<dbReference type="InterPro" id="IPR004101">
    <property type="entry name" value="Mur_ligase_C"/>
</dbReference>
<keyword evidence="11 12" id="KW-0961">Cell wall biogenesis/degradation</keyword>
<comment type="subcellular location">
    <subcellularLocation>
        <location evidence="12 13">Cytoplasm</location>
    </subcellularLocation>
</comment>
<dbReference type="EC" id="6.3.2.13" evidence="12"/>
<evidence type="ECO:0000256" key="2">
    <source>
        <dbReference type="ARBA" id="ARBA00005898"/>
    </source>
</evidence>
<comment type="similarity">
    <text evidence="2 12">Belongs to the MurCDEF family. MurE subfamily.</text>
</comment>
<feature type="binding site" evidence="12">
    <location>
        <begin position="109"/>
        <end position="115"/>
    </location>
    <ligand>
        <name>ATP</name>
        <dbReference type="ChEBI" id="CHEBI:30616"/>
    </ligand>
</feature>
<evidence type="ECO:0000313" key="18">
    <source>
        <dbReference type="Proteomes" id="UP000659344"/>
    </source>
</evidence>
<comment type="PTM">
    <text evidence="12">Carboxylation is probably crucial for Mg(2+) binding and, consequently, for the gamma-phosphate positioning of ATP.</text>
</comment>
<keyword evidence="9 12" id="KW-0573">Peptidoglycan synthesis</keyword>
<dbReference type="GO" id="GO:0016874">
    <property type="term" value="F:ligase activity"/>
    <property type="evidence" value="ECO:0007669"/>
    <property type="project" value="UniProtKB-KW"/>
</dbReference>
<feature type="domain" description="Mur ligase central" evidence="16">
    <location>
        <begin position="107"/>
        <end position="314"/>
    </location>
</feature>
<comment type="caution">
    <text evidence="17">The sequence shown here is derived from an EMBL/GenBank/DDBJ whole genome shotgun (WGS) entry which is preliminary data.</text>
</comment>
<evidence type="ECO:0000256" key="12">
    <source>
        <dbReference type="HAMAP-Rule" id="MF_00208"/>
    </source>
</evidence>
<keyword evidence="6 12" id="KW-0547">Nucleotide-binding</keyword>
<accession>A0ABQ1YIZ5</accession>
<evidence type="ECO:0000256" key="1">
    <source>
        <dbReference type="ARBA" id="ARBA00004752"/>
    </source>
</evidence>
<feature type="binding site" evidence="12">
    <location>
        <begin position="151"/>
        <end position="152"/>
    </location>
    <ligand>
        <name>UDP-N-acetyl-alpha-D-muramoyl-L-alanyl-D-glutamate</name>
        <dbReference type="ChEBI" id="CHEBI:83900"/>
    </ligand>
</feature>
<dbReference type="SUPFAM" id="SSF53244">
    <property type="entry name" value="MurD-like peptide ligases, peptide-binding domain"/>
    <property type="match status" value="1"/>
</dbReference>
<dbReference type="PANTHER" id="PTHR23135">
    <property type="entry name" value="MUR LIGASE FAMILY MEMBER"/>
    <property type="match status" value="1"/>
</dbReference>
<evidence type="ECO:0000259" key="15">
    <source>
        <dbReference type="Pfam" id="PF02875"/>
    </source>
</evidence>
<keyword evidence="3 12" id="KW-0963">Cytoplasm</keyword>
<dbReference type="Pfam" id="PF02875">
    <property type="entry name" value="Mur_ligase_C"/>
    <property type="match status" value="1"/>
</dbReference>
<dbReference type="InterPro" id="IPR000713">
    <property type="entry name" value="Mur_ligase_N"/>
</dbReference>
<dbReference type="Pfam" id="PF01225">
    <property type="entry name" value="Mur_ligase"/>
    <property type="match status" value="1"/>
</dbReference>
<feature type="binding site" evidence="12">
    <location>
        <begin position="410"/>
        <end position="413"/>
    </location>
    <ligand>
        <name>meso-2,6-diaminopimelate</name>
        <dbReference type="ChEBI" id="CHEBI:57791"/>
    </ligand>
</feature>
<dbReference type="HAMAP" id="MF_00208">
    <property type="entry name" value="MurE"/>
    <property type="match status" value="1"/>
</dbReference>
<dbReference type="InterPro" id="IPR013221">
    <property type="entry name" value="Mur_ligase_cen"/>
</dbReference>
<dbReference type="PROSITE" id="PS01011">
    <property type="entry name" value="FOLYLPOLYGLU_SYNT_1"/>
    <property type="match status" value="1"/>
</dbReference>
<gene>
    <name evidence="12 17" type="primary">murE</name>
    <name evidence="17" type="ORF">GCM10008013_27190</name>
</gene>
<feature type="short sequence motif" description="Meso-diaminopimelate recognition motif" evidence="12">
    <location>
        <begin position="410"/>
        <end position="413"/>
    </location>
</feature>
<dbReference type="InterPro" id="IPR018109">
    <property type="entry name" value="Folylpolyglutamate_synth_CS"/>
</dbReference>
<dbReference type="SUPFAM" id="SSF53623">
    <property type="entry name" value="MurD-like peptide ligases, catalytic domain"/>
    <property type="match status" value="1"/>
</dbReference>
<keyword evidence="7 12" id="KW-0067">ATP-binding</keyword>
<keyword evidence="5 12" id="KW-0132">Cell division</keyword>
<evidence type="ECO:0000259" key="16">
    <source>
        <dbReference type="Pfam" id="PF08245"/>
    </source>
</evidence>
<sequence length="496" mass="54270">MLLKDLATYLISSQIQGDSETDCSGIAIDSRKVGTGDLFVCLPGHTVDGHDYAARAKEQGAAALVVERWLEDISLPQLKVKDSRLAMAVLGNVFFNEPSAGLKVIGVTGTNGKTTTTYLIERILQDQGKNTGLIGTIERRYNGQKFPMSGTTPESLDLQRYLHEMTEANCEYCVMEVSSHALEQGRVKGTKFRTAVFTNLTQDHLDYHNTMEEYRAAKGLFFSRLGNTYAADPASRSYAILNLDDEASTYYAKQTAAEIITYGVENKADVFASNISVTSKGTSFHVETPFGSTDISLHMVGKFNVYNALAAIAVTLLEGISLEDIKASLESIPGVEGRVEAVHEGQDFAVIVDYAHSPDGLENVLRTVNEFAKGRVICVFGCGGDRDRTKRPIMGQIAARYSEHVIVTSDNPRTEQPELILKDIQAGLEKANVSPDQYELIVDRREAIQKAIEMASHEDVVLIAGKGHETYQLIGTAVLDFDDRVVAKEAIRGLGK</sequence>
<evidence type="ECO:0000256" key="8">
    <source>
        <dbReference type="ARBA" id="ARBA00022960"/>
    </source>
</evidence>
<dbReference type="Gene3D" id="3.40.1390.10">
    <property type="entry name" value="MurE/MurF, N-terminal domain"/>
    <property type="match status" value="1"/>
</dbReference>
<feature type="binding site" evidence="12">
    <location>
        <position position="30"/>
    </location>
    <ligand>
        <name>UDP-N-acetyl-alpha-D-muramoyl-L-alanyl-D-glutamate</name>
        <dbReference type="ChEBI" id="CHEBI:83900"/>
    </ligand>
</feature>
<evidence type="ECO:0000313" key="17">
    <source>
        <dbReference type="EMBL" id="GGH26374.1"/>
    </source>
</evidence>
<evidence type="ECO:0000256" key="7">
    <source>
        <dbReference type="ARBA" id="ARBA00022840"/>
    </source>
</evidence>
<feature type="domain" description="Mur ligase C-terminal" evidence="15">
    <location>
        <begin position="337"/>
        <end position="467"/>
    </location>
</feature>
<dbReference type="InterPro" id="IPR036615">
    <property type="entry name" value="Mur_ligase_C_dom_sf"/>
</dbReference>
<comment type="pathway">
    <text evidence="1 12 13">Cell wall biogenesis; peptidoglycan biosynthesis.</text>
</comment>
<keyword evidence="4 12" id="KW-0436">Ligase</keyword>
<comment type="function">
    <text evidence="12">Catalyzes the addition of meso-diaminopimelic acid to the nucleotide precursor UDP-N-acetylmuramoyl-L-alanyl-D-glutamate (UMAG) in the biosynthesis of bacterial cell-wall peptidoglycan.</text>
</comment>
<reference evidence="18" key="1">
    <citation type="journal article" date="2019" name="Int. J. Syst. Evol. Microbiol.">
        <title>The Global Catalogue of Microorganisms (GCM) 10K type strain sequencing project: providing services to taxonomists for standard genome sequencing and annotation.</title>
        <authorList>
            <consortium name="The Broad Institute Genomics Platform"/>
            <consortium name="The Broad Institute Genome Sequencing Center for Infectious Disease"/>
            <person name="Wu L."/>
            <person name="Ma J."/>
        </authorList>
    </citation>
    <scope>NUCLEOTIDE SEQUENCE [LARGE SCALE GENOMIC DNA]</scope>
    <source>
        <strain evidence="18">CGMCC 1.12769</strain>
    </source>
</reference>
<dbReference type="InterPro" id="IPR036565">
    <property type="entry name" value="Mur-like_cat_sf"/>
</dbReference>
<dbReference type="NCBIfam" id="TIGR01085">
    <property type="entry name" value="murE"/>
    <property type="match status" value="1"/>
</dbReference>
<name>A0ABQ1YIZ5_9BACL</name>
<protein>
    <recommendedName>
        <fullName evidence="12">UDP-N-acetylmuramoyl-L-alanyl-D-glutamate--2,6-diaminopimelate ligase</fullName>
        <ecNumber evidence="12">6.3.2.13</ecNumber>
    </recommendedName>
    <alternativeName>
        <fullName evidence="12">Meso-A2pm-adding enzyme</fullName>
    </alternativeName>
    <alternativeName>
        <fullName evidence="12">Meso-diaminopimelate-adding enzyme</fullName>
    </alternativeName>
    <alternativeName>
        <fullName evidence="12">UDP-MurNAc-L-Ala-D-Glu:meso-diaminopimelate ligase</fullName>
    </alternativeName>
    <alternativeName>
        <fullName evidence="12">UDP-MurNAc-tripeptide synthetase</fullName>
    </alternativeName>
    <alternativeName>
        <fullName evidence="12">UDP-N-acetylmuramyl-tripeptide synthetase</fullName>
    </alternativeName>
</protein>
<evidence type="ECO:0000256" key="5">
    <source>
        <dbReference type="ARBA" id="ARBA00022618"/>
    </source>
</evidence>
<evidence type="ECO:0000256" key="11">
    <source>
        <dbReference type="ARBA" id="ARBA00023316"/>
    </source>
</evidence>
<organism evidence="17 18">
    <name type="scientific">Paenibacillus segetis</name>
    <dbReference type="NCBI Taxonomy" id="1325360"/>
    <lineage>
        <taxon>Bacteria</taxon>
        <taxon>Bacillati</taxon>
        <taxon>Bacillota</taxon>
        <taxon>Bacilli</taxon>
        <taxon>Bacillales</taxon>
        <taxon>Paenibacillaceae</taxon>
        <taxon>Paenibacillus</taxon>
    </lineage>
</organism>
<feature type="binding site" evidence="12">
    <location>
        <position position="184"/>
    </location>
    <ligand>
        <name>UDP-N-acetyl-alpha-D-muramoyl-L-alanyl-D-glutamate</name>
        <dbReference type="ChEBI" id="CHEBI:83900"/>
    </ligand>
</feature>
<evidence type="ECO:0000256" key="4">
    <source>
        <dbReference type="ARBA" id="ARBA00022598"/>
    </source>
</evidence>
<comment type="caution">
    <text evidence="12">Lacks conserved residue(s) required for the propagation of feature annotation.</text>
</comment>
<dbReference type="Gene3D" id="3.90.190.20">
    <property type="entry name" value="Mur ligase, C-terminal domain"/>
    <property type="match status" value="1"/>
</dbReference>
<dbReference type="InterPro" id="IPR005761">
    <property type="entry name" value="UDP-N-AcMur-Glu-dNH2Pim_ligase"/>
</dbReference>
<keyword evidence="12" id="KW-0460">Magnesium</keyword>
<keyword evidence="10 12" id="KW-0131">Cell cycle</keyword>
<keyword evidence="8 12" id="KW-0133">Cell shape</keyword>
<evidence type="ECO:0000256" key="9">
    <source>
        <dbReference type="ARBA" id="ARBA00022984"/>
    </source>
</evidence>
<proteinExistence type="inferred from homology"/>
<dbReference type="Gene3D" id="3.40.1190.10">
    <property type="entry name" value="Mur-like, catalytic domain"/>
    <property type="match status" value="1"/>
</dbReference>
<dbReference type="NCBIfam" id="NF001124">
    <property type="entry name" value="PRK00139.1-2"/>
    <property type="match status" value="1"/>
</dbReference>
<feature type="binding site" evidence="12">
    <location>
        <position position="186"/>
    </location>
    <ligand>
        <name>UDP-N-acetyl-alpha-D-muramoyl-L-alanyl-D-glutamate</name>
        <dbReference type="ChEBI" id="CHEBI:83900"/>
    </ligand>
</feature>
<feature type="binding site" evidence="12">
    <location>
        <position position="386"/>
    </location>
    <ligand>
        <name>meso-2,6-diaminopimelate</name>
        <dbReference type="ChEBI" id="CHEBI:57791"/>
    </ligand>
</feature>
<dbReference type="SUPFAM" id="SSF63418">
    <property type="entry name" value="MurE/MurF N-terminal domain"/>
    <property type="match status" value="1"/>
</dbReference>
<evidence type="ECO:0000259" key="14">
    <source>
        <dbReference type="Pfam" id="PF01225"/>
    </source>
</evidence>
<comment type="cofactor">
    <cofactor evidence="12">
        <name>Mg(2+)</name>
        <dbReference type="ChEBI" id="CHEBI:18420"/>
    </cofactor>
</comment>
<feature type="binding site" evidence="12">
    <location>
        <position position="465"/>
    </location>
    <ligand>
        <name>meso-2,6-diaminopimelate</name>
        <dbReference type="ChEBI" id="CHEBI:57791"/>
    </ligand>
</feature>
<evidence type="ECO:0000256" key="10">
    <source>
        <dbReference type="ARBA" id="ARBA00023306"/>
    </source>
</evidence>
<dbReference type="RefSeq" id="WP_188539567.1">
    <property type="nucleotide sequence ID" value="NZ_BMFT01000001.1"/>
</dbReference>
<dbReference type="PANTHER" id="PTHR23135:SF4">
    <property type="entry name" value="UDP-N-ACETYLMURAMOYL-L-ALANYL-D-GLUTAMATE--2,6-DIAMINOPIMELATE LIGASE MURE HOMOLOG, CHLOROPLASTIC"/>
    <property type="match status" value="1"/>
</dbReference>
<evidence type="ECO:0000256" key="13">
    <source>
        <dbReference type="RuleBase" id="RU004135"/>
    </source>
</evidence>
<evidence type="ECO:0000256" key="6">
    <source>
        <dbReference type="ARBA" id="ARBA00022741"/>
    </source>
</evidence>
<dbReference type="NCBIfam" id="NF001126">
    <property type="entry name" value="PRK00139.1-4"/>
    <property type="match status" value="1"/>
</dbReference>
<dbReference type="EMBL" id="BMFT01000001">
    <property type="protein sequence ID" value="GGH26374.1"/>
    <property type="molecule type" value="Genomic_DNA"/>
</dbReference>
<dbReference type="InterPro" id="IPR035911">
    <property type="entry name" value="MurE/MurF_N"/>
</dbReference>
<feature type="modified residue" description="N6-carboxylysine" evidence="12">
    <location>
        <position position="218"/>
    </location>
</feature>
<keyword evidence="18" id="KW-1185">Reference proteome</keyword>
<comment type="catalytic activity">
    <reaction evidence="12">
        <text>UDP-N-acetyl-alpha-D-muramoyl-L-alanyl-D-glutamate + meso-2,6-diaminopimelate + ATP = UDP-N-acetyl-alpha-D-muramoyl-L-alanyl-gamma-D-glutamyl-meso-2,6-diaminopimelate + ADP + phosphate + H(+)</text>
        <dbReference type="Rhea" id="RHEA:23676"/>
        <dbReference type="ChEBI" id="CHEBI:15378"/>
        <dbReference type="ChEBI" id="CHEBI:30616"/>
        <dbReference type="ChEBI" id="CHEBI:43474"/>
        <dbReference type="ChEBI" id="CHEBI:57791"/>
        <dbReference type="ChEBI" id="CHEBI:83900"/>
        <dbReference type="ChEBI" id="CHEBI:83905"/>
        <dbReference type="ChEBI" id="CHEBI:456216"/>
        <dbReference type="EC" id="6.3.2.13"/>
    </reaction>
</comment>
<evidence type="ECO:0000256" key="3">
    <source>
        <dbReference type="ARBA" id="ARBA00022490"/>
    </source>
</evidence>
<dbReference type="Proteomes" id="UP000659344">
    <property type="component" value="Unassembled WGS sequence"/>
</dbReference>
<feature type="binding site" evidence="12">
    <location>
        <position position="178"/>
    </location>
    <ligand>
        <name>UDP-N-acetyl-alpha-D-muramoyl-L-alanyl-D-glutamate</name>
        <dbReference type="ChEBI" id="CHEBI:83900"/>
    </ligand>
</feature>
<feature type="binding site" evidence="12">
    <location>
        <position position="469"/>
    </location>
    <ligand>
        <name>meso-2,6-diaminopimelate</name>
        <dbReference type="ChEBI" id="CHEBI:57791"/>
    </ligand>
</feature>
<dbReference type="Pfam" id="PF08245">
    <property type="entry name" value="Mur_ligase_M"/>
    <property type="match status" value="1"/>
</dbReference>